<evidence type="ECO:0000313" key="3">
    <source>
        <dbReference type="Proteomes" id="UP000735302"/>
    </source>
</evidence>
<feature type="compositionally biased region" description="Low complexity" evidence="1">
    <location>
        <begin position="20"/>
        <end position="35"/>
    </location>
</feature>
<feature type="region of interest" description="Disordered" evidence="1">
    <location>
        <begin position="20"/>
        <end position="57"/>
    </location>
</feature>
<accession>A0AAV4AEN4</accession>
<proteinExistence type="predicted"/>
<name>A0AAV4AEN4_9GAST</name>
<evidence type="ECO:0000256" key="1">
    <source>
        <dbReference type="SAM" id="MobiDB-lite"/>
    </source>
</evidence>
<dbReference type="EMBL" id="BLXT01003780">
    <property type="protein sequence ID" value="GFO06640.1"/>
    <property type="molecule type" value="Genomic_DNA"/>
</dbReference>
<keyword evidence="3" id="KW-1185">Reference proteome</keyword>
<sequence length="120" mass="13611">MNHHVNQLNNSKYISTCINSSRDNINSRNNHSNTNKNEDSKTPTTTMPPPLPPLKTTTTVTGTVCQVMSLEPLTEGSFRFRGRTPSTSAIRWRFVIRPILIMVDYEQELNTESSDQTEDL</sequence>
<dbReference type="Proteomes" id="UP000735302">
    <property type="component" value="Unassembled WGS sequence"/>
</dbReference>
<protein>
    <submittedName>
        <fullName evidence="2">Uncharacterized protein</fullName>
    </submittedName>
</protein>
<reference evidence="2 3" key="1">
    <citation type="journal article" date="2021" name="Elife">
        <title>Chloroplast acquisition without the gene transfer in kleptoplastic sea slugs, Plakobranchus ocellatus.</title>
        <authorList>
            <person name="Maeda T."/>
            <person name="Takahashi S."/>
            <person name="Yoshida T."/>
            <person name="Shimamura S."/>
            <person name="Takaki Y."/>
            <person name="Nagai Y."/>
            <person name="Toyoda A."/>
            <person name="Suzuki Y."/>
            <person name="Arimoto A."/>
            <person name="Ishii H."/>
            <person name="Satoh N."/>
            <person name="Nishiyama T."/>
            <person name="Hasebe M."/>
            <person name="Maruyama T."/>
            <person name="Minagawa J."/>
            <person name="Obokata J."/>
            <person name="Shigenobu S."/>
        </authorList>
    </citation>
    <scope>NUCLEOTIDE SEQUENCE [LARGE SCALE GENOMIC DNA]</scope>
</reference>
<dbReference type="AlphaFoldDB" id="A0AAV4AEN4"/>
<gene>
    <name evidence="2" type="ORF">PoB_003314500</name>
</gene>
<comment type="caution">
    <text evidence="2">The sequence shown here is derived from an EMBL/GenBank/DDBJ whole genome shotgun (WGS) entry which is preliminary data.</text>
</comment>
<evidence type="ECO:0000313" key="2">
    <source>
        <dbReference type="EMBL" id="GFO06640.1"/>
    </source>
</evidence>
<organism evidence="2 3">
    <name type="scientific">Plakobranchus ocellatus</name>
    <dbReference type="NCBI Taxonomy" id="259542"/>
    <lineage>
        <taxon>Eukaryota</taxon>
        <taxon>Metazoa</taxon>
        <taxon>Spiralia</taxon>
        <taxon>Lophotrochozoa</taxon>
        <taxon>Mollusca</taxon>
        <taxon>Gastropoda</taxon>
        <taxon>Heterobranchia</taxon>
        <taxon>Euthyneura</taxon>
        <taxon>Panpulmonata</taxon>
        <taxon>Sacoglossa</taxon>
        <taxon>Placobranchoidea</taxon>
        <taxon>Plakobranchidae</taxon>
        <taxon>Plakobranchus</taxon>
    </lineage>
</organism>